<keyword evidence="14" id="KW-1185">Reference proteome</keyword>
<feature type="domain" description="G-protein coupled receptors family 2 profile 1" evidence="12">
    <location>
        <begin position="40"/>
        <end position="138"/>
    </location>
</feature>
<keyword evidence="6" id="KW-0297">G-protein coupled receptor</keyword>
<dbReference type="Pfam" id="PF00002">
    <property type="entry name" value="7tm_2"/>
    <property type="match status" value="1"/>
</dbReference>
<keyword evidence="3" id="KW-1003">Cell membrane</keyword>
<dbReference type="Gene3D" id="1.20.1070.10">
    <property type="entry name" value="Rhodopsin 7-helix transmembrane proteins"/>
    <property type="match status" value="1"/>
</dbReference>
<gene>
    <name evidence="15" type="primary">LOC107064613</name>
</gene>
<feature type="transmembrane region" description="Helical" evidence="11">
    <location>
        <begin position="186"/>
        <end position="205"/>
    </location>
</feature>
<keyword evidence="7 11" id="KW-0472">Membrane</keyword>
<dbReference type="PROSITE" id="PS00649">
    <property type="entry name" value="G_PROTEIN_RECEP_F2_1"/>
    <property type="match status" value="1"/>
</dbReference>
<evidence type="ECO:0000256" key="7">
    <source>
        <dbReference type="ARBA" id="ARBA00023136"/>
    </source>
</evidence>
<dbReference type="InterPro" id="IPR017983">
    <property type="entry name" value="GPCR_2_secretin-like_CS"/>
</dbReference>
<dbReference type="PROSITE" id="PS50261">
    <property type="entry name" value="G_PROTEIN_RECEP_F2_4"/>
    <property type="match status" value="1"/>
</dbReference>
<dbReference type="RefSeq" id="XP_015172974.1">
    <property type="nucleotide sequence ID" value="XM_015317488.1"/>
</dbReference>
<sequence length="487" mass="55833">MASWLSSNSDDESMDRNYVRNALKYITNFKEDSNNEKELKCLARQHQELLLEQRYQRQAINNDGVEEGIVAEDRDGCEINWDSLLCWPYTSPGTLAVLPCFEELNGIRYDNTQNASRWCWQNGTWDSYTNYSSCHDIQPSTIEAGVEITTKIYFIGYGLSLCTLAVAVSIFLYFKELRCLRNNIHINLMLTYILADLMWILTTAMQVSMQTDIPTCVTFFSLLHYFQLTNFFWMFVEGLYLYLLVVRTFTGDNIKLRMCLVIGWGLPIFIIAIWGIAKSLVTQGNQNIALWKHCPWMTPHPCDWIYQASVITVLGVNVIFLFLIMWVLITKLWSANNAETQQYRKASKALLVLIPLLGVTYVLVLAGPTEGQAANAFSYTRAVLLSSQGLLVTLFYCFLNTEVQSALRHHFATWTTSRDLGNSRRYYKNWSPRSRTESIRLYGQPSNPYRKRESTVSETTTTTVIGANSTTTFLDKSKKAISEDSNE</sequence>
<evidence type="ECO:0000256" key="9">
    <source>
        <dbReference type="ARBA" id="ARBA00023180"/>
    </source>
</evidence>
<dbReference type="PANTHER" id="PTHR45620">
    <property type="entry name" value="PDF RECEPTOR-LIKE PROTEIN-RELATED"/>
    <property type="match status" value="1"/>
</dbReference>
<evidence type="ECO:0000259" key="13">
    <source>
        <dbReference type="PROSITE" id="PS50261"/>
    </source>
</evidence>
<dbReference type="InterPro" id="IPR001879">
    <property type="entry name" value="GPCR_2_extracellular_dom"/>
</dbReference>
<dbReference type="Proteomes" id="UP000694924">
    <property type="component" value="Unplaced"/>
</dbReference>
<feature type="transmembrane region" description="Helical" evidence="11">
    <location>
        <begin position="379"/>
        <end position="399"/>
    </location>
</feature>
<dbReference type="InterPro" id="IPR050332">
    <property type="entry name" value="GPCR_2"/>
</dbReference>
<organism evidence="14 15">
    <name type="scientific">Polistes dominula</name>
    <name type="common">European paper wasp</name>
    <name type="synonym">Vespa dominula</name>
    <dbReference type="NCBI Taxonomy" id="743375"/>
    <lineage>
        <taxon>Eukaryota</taxon>
        <taxon>Metazoa</taxon>
        <taxon>Ecdysozoa</taxon>
        <taxon>Arthropoda</taxon>
        <taxon>Hexapoda</taxon>
        <taxon>Insecta</taxon>
        <taxon>Pterygota</taxon>
        <taxon>Neoptera</taxon>
        <taxon>Endopterygota</taxon>
        <taxon>Hymenoptera</taxon>
        <taxon>Apocrita</taxon>
        <taxon>Aculeata</taxon>
        <taxon>Vespoidea</taxon>
        <taxon>Vespidae</taxon>
        <taxon>Polistinae</taxon>
        <taxon>Polistini</taxon>
        <taxon>Polistes</taxon>
    </lineage>
</organism>
<evidence type="ECO:0000256" key="8">
    <source>
        <dbReference type="ARBA" id="ARBA00023170"/>
    </source>
</evidence>
<evidence type="ECO:0000259" key="12">
    <source>
        <dbReference type="PROSITE" id="PS50227"/>
    </source>
</evidence>
<feature type="transmembrane region" description="Helical" evidence="11">
    <location>
        <begin position="225"/>
        <end position="246"/>
    </location>
</feature>
<dbReference type="PRINTS" id="PR01127">
    <property type="entry name" value="DIUHORMONER"/>
</dbReference>
<evidence type="ECO:0000256" key="6">
    <source>
        <dbReference type="ARBA" id="ARBA00023040"/>
    </source>
</evidence>
<evidence type="ECO:0000256" key="4">
    <source>
        <dbReference type="ARBA" id="ARBA00022692"/>
    </source>
</evidence>
<accession>A0ABM1HYD7</accession>
<evidence type="ECO:0000256" key="11">
    <source>
        <dbReference type="SAM" id="Phobius"/>
    </source>
</evidence>
<dbReference type="SUPFAM" id="SSF111418">
    <property type="entry name" value="Hormone receptor domain"/>
    <property type="match status" value="1"/>
</dbReference>
<feature type="transmembrane region" description="Helical" evidence="11">
    <location>
        <begin position="152"/>
        <end position="174"/>
    </location>
</feature>
<dbReference type="InterPro" id="IPR036445">
    <property type="entry name" value="GPCR_2_extracell_dom_sf"/>
</dbReference>
<evidence type="ECO:0000256" key="1">
    <source>
        <dbReference type="ARBA" id="ARBA00004651"/>
    </source>
</evidence>
<comment type="subcellular location">
    <subcellularLocation>
        <location evidence="1">Cell membrane</location>
        <topology evidence="1">Multi-pass membrane protein</topology>
    </subcellularLocation>
</comment>
<dbReference type="SMART" id="SM00008">
    <property type="entry name" value="HormR"/>
    <property type="match status" value="1"/>
</dbReference>
<proteinExistence type="inferred from homology"/>
<evidence type="ECO:0000256" key="5">
    <source>
        <dbReference type="ARBA" id="ARBA00022989"/>
    </source>
</evidence>
<feature type="domain" description="G-protein coupled receptors family 2 profile 2" evidence="13">
    <location>
        <begin position="149"/>
        <end position="400"/>
    </location>
</feature>
<dbReference type="GeneID" id="107064613"/>
<keyword evidence="8" id="KW-0675">Receptor</keyword>
<evidence type="ECO:0000256" key="2">
    <source>
        <dbReference type="ARBA" id="ARBA00005314"/>
    </source>
</evidence>
<keyword evidence="9" id="KW-0325">Glycoprotein</keyword>
<feature type="transmembrane region" description="Helical" evidence="11">
    <location>
        <begin position="258"/>
        <end position="277"/>
    </location>
</feature>
<dbReference type="InterPro" id="IPR000832">
    <property type="entry name" value="GPCR_2_secretin-like"/>
</dbReference>
<dbReference type="PRINTS" id="PR00249">
    <property type="entry name" value="GPCRSECRETIN"/>
</dbReference>
<dbReference type="Pfam" id="PF02793">
    <property type="entry name" value="HRM"/>
    <property type="match status" value="1"/>
</dbReference>
<reference evidence="15" key="1">
    <citation type="submission" date="2025-08" db="UniProtKB">
        <authorList>
            <consortium name="RefSeq"/>
        </authorList>
    </citation>
    <scope>IDENTIFICATION</scope>
</reference>
<dbReference type="InterPro" id="IPR017981">
    <property type="entry name" value="GPCR_2-like_7TM"/>
</dbReference>
<keyword evidence="10" id="KW-0807">Transducer</keyword>
<name>A0ABM1HYD7_POLDO</name>
<comment type="similarity">
    <text evidence="2">Belongs to the G-protein coupled receptor 2 family.</text>
</comment>
<dbReference type="SUPFAM" id="SSF81321">
    <property type="entry name" value="Family A G protein-coupled receptor-like"/>
    <property type="match status" value="1"/>
</dbReference>
<evidence type="ECO:0000256" key="3">
    <source>
        <dbReference type="ARBA" id="ARBA00022475"/>
    </source>
</evidence>
<feature type="transmembrane region" description="Helical" evidence="11">
    <location>
        <begin position="349"/>
        <end position="367"/>
    </location>
</feature>
<evidence type="ECO:0000256" key="10">
    <source>
        <dbReference type="ARBA" id="ARBA00023224"/>
    </source>
</evidence>
<keyword evidence="4 11" id="KW-0812">Transmembrane</keyword>
<dbReference type="Gene3D" id="4.10.1240.10">
    <property type="entry name" value="GPCR, family 2, extracellular hormone receptor domain"/>
    <property type="match status" value="1"/>
</dbReference>
<evidence type="ECO:0000313" key="14">
    <source>
        <dbReference type="Proteomes" id="UP000694924"/>
    </source>
</evidence>
<keyword evidence="5 11" id="KW-1133">Transmembrane helix</keyword>
<dbReference type="PROSITE" id="PS50227">
    <property type="entry name" value="G_PROTEIN_RECEP_F2_3"/>
    <property type="match status" value="1"/>
</dbReference>
<feature type="transmembrane region" description="Helical" evidence="11">
    <location>
        <begin position="304"/>
        <end position="329"/>
    </location>
</feature>
<dbReference type="PANTHER" id="PTHR45620:SF15">
    <property type="entry name" value="DIURETIC HORMONE 44 RECEPTOR 1-RELATED"/>
    <property type="match status" value="1"/>
</dbReference>
<dbReference type="InterPro" id="IPR002001">
    <property type="entry name" value="GPCR_2_diuretic_rcpt"/>
</dbReference>
<dbReference type="CDD" id="cd15263">
    <property type="entry name" value="7tmB1_DH_R"/>
    <property type="match status" value="1"/>
</dbReference>
<dbReference type="PROSITE" id="PS00650">
    <property type="entry name" value="G_PROTEIN_RECEP_F2_2"/>
    <property type="match status" value="1"/>
</dbReference>
<evidence type="ECO:0000313" key="15">
    <source>
        <dbReference type="RefSeq" id="XP_015172974.1"/>
    </source>
</evidence>
<protein>
    <submittedName>
        <fullName evidence="15">Diuretic hormone receptor-like</fullName>
    </submittedName>
</protein>